<dbReference type="AlphaFoldDB" id="A0A4Z2H6N1"/>
<evidence type="ECO:0000313" key="1">
    <source>
        <dbReference type="EMBL" id="TNN60673.1"/>
    </source>
</evidence>
<gene>
    <name evidence="1" type="ORF">EYF80_029146</name>
</gene>
<dbReference type="Proteomes" id="UP000314294">
    <property type="component" value="Unassembled WGS sequence"/>
</dbReference>
<keyword evidence="2" id="KW-1185">Reference proteome</keyword>
<organism evidence="1 2">
    <name type="scientific">Liparis tanakae</name>
    <name type="common">Tanaka's snailfish</name>
    <dbReference type="NCBI Taxonomy" id="230148"/>
    <lineage>
        <taxon>Eukaryota</taxon>
        <taxon>Metazoa</taxon>
        <taxon>Chordata</taxon>
        <taxon>Craniata</taxon>
        <taxon>Vertebrata</taxon>
        <taxon>Euteleostomi</taxon>
        <taxon>Actinopterygii</taxon>
        <taxon>Neopterygii</taxon>
        <taxon>Teleostei</taxon>
        <taxon>Neoteleostei</taxon>
        <taxon>Acanthomorphata</taxon>
        <taxon>Eupercaria</taxon>
        <taxon>Perciformes</taxon>
        <taxon>Cottioidei</taxon>
        <taxon>Cottales</taxon>
        <taxon>Liparidae</taxon>
        <taxon>Liparis</taxon>
    </lineage>
</organism>
<reference evidence="1 2" key="1">
    <citation type="submission" date="2019-03" db="EMBL/GenBank/DDBJ databases">
        <title>First draft genome of Liparis tanakae, snailfish: a comprehensive survey of snailfish specific genes.</title>
        <authorList>
            <person name="Kim W."/>
            <person name="Song I."/>
            <person name="Jeong J.-H."/>
            <person name="Kim D."/>
            <person name="Kim S."/>
            <person name="Ryu S."/>
            <person name="Song J.Y."/>
            <person name="Lee S.K."/>
        </authorList>
    </citation>
    <scope>NUCLEOTIDE SEQUENCE [LARGE SCALE GENOMIC DNA]</scope>
    <source>
        <tissue evidence="1">Muscle</tissue>
    </source>
</reference>
<sequence length="150" mass="16736">MLRYSFGTRGTTVMVSLCRHADEDQVVSDADFLSLGSLLGRRVYISSQVMKKKPDTQIILYVMVDVLALTKGLSQHLLQGPHRQGLLQHKGANTQVWRNILREETEKGETVAHAVSESLDGQAELAMLLQDGGHALEHHLIVLPERERSL</sequence>
<protein>
    <submittedName>
        <fullName evidence="1">Uncharacterized protein</fullName>
    </submittedName>
</protein>
<dbReference type="EMBL" id="SRLO01000330">
    <property type="protein sequence ID" value="TNN60673.1"/>
    <property type="molecule type" value="Genomic_DNA"/>
</dbReference>
<proteinExistence type="predicted"/>
<evidence type="ECO:0000313" key="2">
    <source>
        <dbReference type="Proteomes" id="UP000314294"/>
    </source>
</evidence>
<name>A0A4Z2H6N1_9TELE</name>
<accession>A0A4Z2H6N1</accession>
<comment type="caution">
    <text evidence="1">The sequence shown here is derived from an EMBL/GenBank/DDBJ whole genome shotgun (WGS) entry which is preliminary data.</text>
</comment>